<organism evidence="1 2">
    <name type="scientific">Eumeta variegata</name>
    <name type="common">Bagworm moth</name>
    <name type="synonym">Eumeta japonica</name>
    <dbReference type="NCBI Taxonomy" id="151549"/>
    <lineage>
        <taxon>Eukaryota</taxon>
        <taxon>Metazoa</taxon>
        <taxon>Ecdysozoa</taxon>
        <taxon>Arthropoda</taxon>
        <taxon>Hexapoda</taxon>
        <taxon>Insecta</taxon>
        <taxon>Pterygota</taxon>
        <taxon>Neoptera</taxon>
        <taxon>Endopterygota</taxon>
        <taxon>Lepidoptera</taxon>
        <taxon>Glossata</taxon>
        <taxon>Ditrysia</taxon>
        <taxon>Tineoidea</taxon>
        <taxon>Psychidae</taxon>
        <taxon>Oiketicinae</taxon>
        <taxon>Eumeta</taxon>
    </lineage>
</organism>
<dbReference type="AlphaFoldDB" id="A0A4C1WTI1"/>
<reference evidence="1 2" key="1">
    <citation type="journal article" date="2019" name="Commun. Biol.">
        <title>The bagworm genome reveals a unique fibroin gene that provides high tensile strength.</title>
        <authorList>
            <person name="Kono N."/>
            <person name="Nakamura H."/>
            <person name="Ohtoshi R."/>
            <person name="Tomita M."/>
            <person name="Numata K."/>
            <person name="Arakawa K."/>
        </authorList>
    </citation>
    <scope>NUCLEOTIDE SEQUENCE [LARGE SCALE GENOMIC DNA]</scope>
</reference>
<comment type="caution">
    <text evidence="1">The sequence shown here is derived from an EMBL/GenBank/DDBJ whole genome shotgun (WGS) entry which is preliminary data.</text>
</comment>
<dbReference type="EMBL" id="BGZK01000630">
    <property type="protein sequence ID" value="GBP53639.1"/>
    <property type="molecule type" value="Genomic_DNA"/>
</dbReference>
<keyword evidence="2" id="KW-1185">Reference proteome</keyword>
<gene>
    <name evidence="1" type="ORF">EVAR_38613_1</name>
</gene>
<dbReference type="Proteomes" id="UP000299102">
    <property type="component" value="Unassembled WGS sequence"/>
</dbReference>
<accession>A0A4C1WTI1</accession>
<name>A0A4C1WTI1_EUMVA</name>
<evidence type="ECO:0000313" key="1">
    <source>
        <dbReference type="EMBL" id="GBP53639.1"/>
    </source>
</evidence>
<protein>
    <submittedName>
        <fullName evidence="1">Uncharacterized protein</fullName>
    </submittedName>
</protein>
<sequence>MVAARGQSNANQTEGTGFVARQAANLNHALGQTPKSGWLFPFYEHCFWRVVGFMFDLELRGTKQKLQGFTLRNADLRSASGCKIIRYGNPDTRYKLKTSTRRLKAKRRGRPPLMRAEVTGVNTLRITEAGDRSSEPRIVIANRTYEYEGLRLGPSAGAARLDPGSIDF</sequence>
<proteinExistence type="predicted"/>
<evidence type="ECO:0000313" key="2">
    <source>
        <dbReference type="Proteomes" id="UP000299102"/>
    </source>
</evidence>